<feature type="region of interest" description="Disordered" evidence="1">
    <location>
        <begin position="148"/>
        <end position="178"/>
    </location>
</feature>
<dbReference type="SUPFAM" id="SSF56219">
    <property type="entry name" value="DNase I-like"/>
    <property type="match status" value="1"/>
</dbReference>
<evidence type="ECO:0000313" key="3">
    <source>
        <dbReference type="Proteomes" id="UP000288805"/>
    </source>
</evidence>
<dbReference type="Proteomes" id="UP000288805">
    <property type="component" value="Unassembled WGS sequence"/>
</dbReference>
<evidence type="ECO:0000313" key="2">
    <source>
        <dbReference type="EMBL" id="RVW59506.1"/>
    </source>
</evidence>
<name>A0A438FHR8_VITVI</name>
<dbReference type="AlphaFoldDB" id="A0A438FHR8"/>
<dbReference type="EMBL" id="QGNW01000889">
    <property type="protein sequence ID" value="RVW59506.1"/>
    <property type="molecule type" value="Genomic_DNA"/>
</dbReference>
<evidence type="ECO:0000256" key="1">
    <source>
        <dbReference type="SAM" id="MobiDB-lite"/>
    </source>
</evidence>
<gene>
    <name evidence="2" type="ORF">CK203_115576</name>
</gene>
<proteinExistence type="predicted"/>
<accession>A0A438FHR8</accession>
<comment type="caution">
    <text evidence="2">The sequence shown here is derived from an EMBL/GenBank/DDBJ whole genome shotgun (WGS) entry which is preliminary data.</text>
</comment>
<dbReference type="Gene3D" id="3.60.10.10">
    <property type="entry name" value="Endonuclease/exonuclease/phosphatase"/>
    <property type="match status" value="1"/>
</dbReference>
<organism evidence="2 3">
    <name type="scientific">Vitis vinifera</name>
    <name type="common">Grape</name>
    <dbReference type="NCBI Taxonomy" id="29760"/>
    <lineage>
        <taxon>Eukaryota</taxon>
        <taxon>Viridiplantae</taxon>
        <taxon>Streptophyta</taxon>
        <taxon>Embryophyta</taxon>
        <taxon>Tracheophyta</taxon>
        <taxon>Spermatophyta</taxon>
        <taxon>Magnoliopsida</taxon>
        <taxon>eudicotyledons</taxon>
        <taxon>Gunneridae</taxon>
        <taxon>Pentapetalae</taxon>
        <taxon>rosids</taxon>
        <taxon>Vitales</taxon>
        <taxon>Vitaceae</taxon>
        <taxon>Viteae</taxon>
        <taxon>Vitis</taxon>
    </lineage>
</organism>
<dbReference type="PANTHER" id="PTHR34427">
    <property type="entry name" value="DUF4283 DOMAIN PROTEIN"/>
    <property type="match status" value="1"/>
</dbReference>
<dbReference type="PANTHER" id="PTHR34427:SF5">
    <property type="entry name" value="DUF4283 DOMAIN-CONTAINING PROTEIN"/>
    <property type="match status" value="1"/>
</dbReference>
<sequence length="467" mass="51477">MERGKVLMEFELLTEVEQATKLGSISVGGIFLRLEKWRPETGCLRERENNSEAWVRVVGLPVSLWEWDILRRIGEECGGFLAVDSQTENGGVIVGSTFGEAERQGTPQCSGGKRGKTVATGEEVGGEACTRASKRMEAKEGSRLEALLLPADGTQEPSRRSKVSEPTGLTPLSDLPNVNGPFNPGLSLWKSTERAKTLGLPARVGLDNRGPSPLVMVKAQVEEAHPALEETQSEGTSKTNCAMLEEVARGVLRPFWAILDITQGVTHRPCNGFGSIEEEGKCWELIEVNNDSMEESREALCLARSMPQEKEDGWKQAGRKVIWLGSGGEEEVYCARKRVPDYGSPMKIRLLSWNVRGANDNSKRKVIKAMIRSQKGVAGGILICWDKRTLEVLEMEMGQFSISCKLRNVEDGKAWIFIGVYGPFAKEDREILWEELGAIRGIWDDPWCLGAISMLPYPNGKGVIRGG</sequence>
<reference evidence="2 3" key="1">
    <citation type="journal article" date="2018" name="PLoS Genet.">
        <title>Population sequencing reveals clonal diversity and ancestral inbreeding in the grapevine cultivar Chardonnay.</title>
        <authorList>
            <person name="Roach M.J."/>
            <person name="Johnson D.L."/>
            <person name="Bohlmann J."/>
            <person name="van Vuuren H.J."/>
            <person name="Jones S.J."/>
            <person name="Pretorius I.S."/>
            <person name="Schmidt S.A."/>
            <person name="Borneman A.R."/>
        </authorList>
    </citation>
    <scope>NUCLEOTIDE SEQUENCE [LARGE SCALE GENOMIC DNA]</scope>
    <source>
        <strain evidence="3">cv. Chardonnay</strain>
        <tissue evidence="2">Leaf</tissue>
    </source>
</reference>
<dbReference type="InterPro" id="IPR036691">
    <property type="entry name" value="Endo/exonu/phosph_ase_sf"/>
</dbReference>
<protein>
    <submittedName>
        <fullName evidence="2">Uncharacterized protein</fullName>
    </submittedName>
</protein>